<keyword evidence="2" id="KW-1185">Reference proteome</keyword>
<accession>A0ACB9M8H2</accession>
<organism evidence="1 2">
    <name type="scientific">Melastoma candidum</name>
    <dbReference type="NCBI Taxonomy" id="119954"/>
    <lineage>
        <taxon>Eukaryota</taxon>
        <taxon>Viridiplantae</taxon>
        <taxon>Streptophyta</taxon>
        <taxon>Embryophyta</taxon>
        <taxon>Tracheophyta</taxon>
        <taxon>Spermatophyta</taxon>
        <taxon>Magnoliopsida</taxon>
        <taxon>eudicotyledons</taxon>
        <taxon>Gunneridae</taxon>
        <taxon>Pentapetalae</taxon>
        <taxon>rosids</taxon>
        <taxon>malvids</taxon>
        <taxon>Myrtales</taxon>
        <taxon>Melastomataceae</taxon>
        <taxon>Melastomatoideae</taxon>
        <taxon>Melastomateae</taxon>
        <taxon>Melastoma</taxon>
    </lineage>
</organism>
<sequence>MGVRPGLHPVPLPNNRYYLPHSFVYRWIYFVVSHMVENNCSVEIVALARGLNDLVRRFNGFTIAGYRFHMKKRERLHE</sequence>
<gene>
    <name evidence="1" type="ORF">MLD38_034043</name>
</gene>
<dbReference type="EMBL" id="CM042889">
    <property type="protein sequence ID" value="KAI4320578.1"/>
    <property type="molecule type" value="Genomic_DNA"/>
</dbReference>
<proteinExistence type="predicted"/>
<evidence type="ECO:0000313" key="1">
    <source>
        <dbReference type="EMBL" id="KAI4320578.1"/>
    </source>
</evidence>
<reference evidence="2" key="1">
    <citation type="journal article" date="2023" name="Front. Plant Sci.">
        <title>Chromosomal-level genome assembly of Melastoma candidum provides insights into trichome evolution.</title>
        <authorList>
            <person name="Zhong Y."/>
            <person name="Wu W."/>
            <person name="Sun C."/>
            <person name="Zou P."/>
            <person name="Liu Y."/>
            <person name="Dai S."/>
            <person name="Zhou R."/>
        </authorList>
    </citation>
    <scope>NUCLEOTIDE SEQUENCE [LARGE SCALE GENOMIC DNA]</scope>
</reference>
<protein>
    <submittedName>
        <fullName evidence="1">Uncharacterized protein</fullName>
    </submittedName>
</protein>
<comment type="caution">
    <text evidence="1">The sequence shown here is derived from an EMBL/GenBank/DDBJ whole genome shotgun (WGS) entry which is preliminary data.</text>
</comment>
<name>A0ACB9M8H2_9MYRT</name>
<evidence type="ECO:0000313" key="2">
    <source>
        <dbReference type="Proteomes" id="UP001057402"/>
    </source>
</evidence>
<dbReference type="Proteomes" id="UP001057402">
    <property type="component" value="Chromosome 10"/>
</dbReference>